<comment type="caution">
    <text evidence="2">The sequence shown here is derived from an EMBL/GenBank/DDBJ whole genome shotgun (WGS) entry which is preliminary data.</text>
</comment>
<evidence type="ECO:0000313" key="2">
    <source>
        <dbReference type="EMBL" id="CAI3985458.1"/>
    </source>
</evidence>
<gene>
    <name evidence="2" type="ORF">C1SCF055_LOCUS12902</name>
</gene>
<evidence type="ECO:0000256" key="1">
    <source>
        <dbReference type="SAM" id="MobiDB-lite"/>
    </source>
</evidence>
<proteinExistence type="predicted"/>
<organism evidence="2">
    <name type="scientific">Cladocopium goreaui</name>
    <dbReference type="NCBI Taxonomy" id="2562237"/>
    <lineage>
        <taxon>Eukaryota</taxon>
        <taxon>Sar</taxon>
        <taxon>Alveolata</taxon>
        <taxon>Dinophyceae</taxon>
        <taxon>Suessiales</taxon>
        <taxon>Symbiodiniaceae</taxon>
        <taxon>Cladocopium</taxon>
    </lineage>
</organism>
<dbReference type="EMBL" id="CAMXCT010000992">
    <property type="protein sequence ID" value="CAI3985458.1"/>
    <property type="molecule type" value="Genomic_DNA"/>
</dbReference>
<keyword evidence="4" id="KW-1185">Reference proteome</keyword>
<accession>A0A9P1FR83</accession>
<sequence>MERPAGRTSINRAILRALPAKLLDGRPPALLRSGEKTKSLKDPLGLKSKKSKRYDRYDAQNQEVIDQRALKSEGPVRSAAPQDAEGPRALCQAARKCHDDVKAQSLLRQAAASVHPGTTIADCTFVLKTIADFTSAKPKQPQRLDEAAIRYLAETLSQRHSSSSELYLDSRNLSLAASSLAKSRVWVQAFGILIQQFFNDEAPNNLRAFNPTDIAQLCHFMAVFREKMDAKPGSVWAAGHLQLQNHEQQGRRLQATGLVSLLRSLTLSKDKLQKSELNTFGTWLRARLVDEIGSCSPRQLASAVLDMGALDLLDVGAVRHLQREITRAATSKEMRARDLASILVGYSKFPAPLPERQILMAPLLPKMVTLMPNCSLGDMCELLHGLASAHISDRILLEAWSSNFTLKATSVTSLVGAWREDSARNGKHEALSPTQLSLAVADLAKLRFIRKDPYAVFSTLLHAVSDVSPSLGGLAVCHVVCAMARVKSGRTDKNFLMSESEEDDFRRRLLCRLEAQLLTRLEELQPQGLSASAAAFVKLSHFSKELFNGLASASVPCLDSFSAKDFAMMSSALCAAQHIANCWSGSPLEQLGQKAARSLTQGTWTPRQVAQVLQPFALQPLPEGLLNAAVKHLRSHTSNYSPRDIVGFLSGLRSALGDKALVENLWNTSRLRLHTRGTQTIATAQSLVQLRSVIPLSKLRYRFRLLSRDLQRTLRIRPVPYEEQAWALRIWALLGLRDWPLLAKLASNLVEALDAEAARAFADGANVSSLIHPQDLAQAIYAFAKLGAPELVPEAFRPPISQVLVRSMKATCGFCGFTRSDLFLQPALERRPQILLQGMYI</sequence>
<feature type="region of interest" description="Disordered" evidence="1">
    <location>
        <begin position="25"/>
        <end position="52"/>
    </location>
</feature>
<protein>
    <submittedName>
        <fullName evidence="2">Uncharacterized protein</fullName>
    </submittedName>
</protein>
<evidence type="ECO:0000313" key="4">
    <source>
        <dbReference type="Proteomes" id="UP001152797"/>
    </source>
</evidence>
<name>A0A9P1FR83_9DINO</name>
<dbReference type="EMBL" id="CAMXCT030000992">
    <property type="protein sequence ID" value="CAL4772770.1"/>
    <property type="molecule type" value="Genomic_DNA"/>
</dbReference>
<dbReference type="EMBL" id="CAMXCT020000992">
    <property type="protein sequence ID" value="CAL1138833.1"/>
    <property type="molecule type" value="Genomic_DNA"/>
</dbReference>
<dbReference type="OrthoDB" id="421279at2759"/>
<dbReference type="AlphaFoldDB" id="A0A9P1FR83"/>
<reference evidence="2" key="1">
    <citation type="submission" date="2022-10" db="EMBL/GenBank/DDBJ databases">
        <authorList>
            <person name="Chen Y."/>
            <person name="Dougan E. K."/>
            <person name="Chan C."/>
            <person name="Rhodes N."/>
            <person name="Thang M."/>
        </authorList>
    </citation>
    <scope>NUCLEOTIDE SEQUENCE</scope>
</reference>
<dbReference type="Proteomes" id="UP001152797">
    <property type="component" value="Unassembled WGS sequence"/>
</dbReference>
<evidence type="ECO:0000313" key="3">
    <source>
        <dbReference type="EMBL" id="CAL1138833.1"/>
    </source>
</evidence>
<reference evidence="3" key="2">
    <citation type="submission" date="2024-04" db="EMBL/GenBank/DDBJ databases">
        <authorList>
            <person name="Chen Y."/>
            <person name="Shah S."/>
            <person name="Dougan E. K."/>
            <person name="Thang M."/>
            <person name="Chan C."/>
        </authorList>
    </citation>
    <scope>NUCLEOTIDE SEQUENCE [LARGE SCALE GENOMIC DNA]</scope>
</reference>